<dbReference type="HOGENOM" id="CLU_2777714_0_0_1"/>
<name>A0A024SMP1_HYPJR</name>
<proteinExistence type="predicted"/>
<evidence type="ECO:0000313" key="2">
    <source>
        <dbReference type="Proteomes" id="UP000024376"/>
    </source>
</evidence>
<dbReference type="Proteomes" id="UP000024376">
    <property type="component" value="Unassembled WGS sequence"/>
</dbReference>
<dbReference type="KEGG" id="trr:M419DRAFT_116960"/>
<accession>A0A024SMP1</accession>
<dbReference type="AlphaFoldDB" id="A0A024SMP1"/>
<organism evidence="1 2">
    <name type="scientific">Hypocrea jecorina (strain ATCC 56765 / BCRC 32924 / NRRL 11460 / Rut C-30)</name>
    <name type="common">Trichoderma reesei</name>
    <dbReference type="NCBI Taxonomy" id="1344414"/>
    <lineage>
        <taxon>Eukaryota</taxon>
        <taxon>Fungi</taxon>
        <taxon>Dikarya</taxon>
        <taxon>Ascomycota</taxon>
        <taxon>Pezizomycotina</taxon>
        <taxon>Sordariomycetes</taxon>
        <taxon>Hypocreomycetidae</taxon>
        <taxon>Hypocreales</taxon>
        <taxon>Hypocreaceae</taxon>
        <taxon>Trichoderma</taxon>
    </lineage>
</organism>
<gene>
    <name evidence="1" type="ORF">M419DRAFT_116960</name>
</gene>
<evidence type="ECO:0000313" key="1">
    <source>
        <dbReference type="EMBL" id="ETS06276.1"/>
    </source>
</evidence>
<sequence>MIEGHCEHSYIIRPPLFADCDSFLAKILRKKHSSWVHIGDIPRKTQTPVQTGGSNSIDWIAASARVIDT</sequence>
<protein>
    <submittedName>
        <fullName evidence="1">Uncharacterized protein</fullName>
    </submittedName>
</protein>
<dbReference type="EMBL" id="KI911139">
    <property type="protein sequence ID" value="ETS06276.1"/>
    <property type="molecule type" value="Genomic_DNA"/>
</dbReference>
<reference evidence="2" key="1">
    <citation type="journal article" date="2013" name="Ind. Biotechnol.">
        <title>Comparative genomics analysis of Trichoderma reesei strains.</title>
        <authorList>
            <person name="Koike H."/>
            <person name="Aerts A."/>
            <person name="LaButti K."/>
            <person name="Grigoriev I.V."/>
            <person name="Baker S.E."/>
        </authorList>
    </citation>
    <scope>NUCLEOTIDE SEQUENCE [LARGE SCALE GENOMIC DNA]</scope>
    <source>
        <strain evidence="2">ATCC 56765 / BCRC 32924 / NRRL 11460 / Rut C-30</strain>
    </source>
</reference>